<dbReference type="EMBL" id="MK500421">
    <property type="protein sequence ID" value="QBK89428.1"/>
    <property type="molecule type" value="Genomic_DNA"/>
</dbReference>
<dbReference type="GO" id="GO:0016787">
    <property type="term" value="F:hydrolase activity"/>
    <property type="evidence" value="ECO:0007669"/>
    <property type="project" value="UniProtKB-KW"/>
</dbReference>
<gene>
    <name evidence="1" type="ORF">LCMiAC02_05230</name>
</gene>
<evidence type="ECO:0000313" key="1">
    <source>
        <dbReference type="EMBL" id="QBK89428.1"/>
    </source>
</evidence>
<sequence length="274" mass="31810">MAPDADYNSLIEYFVIPTSDIVFMSSDFKRTFLSRRANPPLKCQYWGLGGRLIKHETPYMAIYRILKDEGGFIVNDKTNKPQYVDTFCCNFDNVRGRSVSGLIHFFYIVVDDDLSLSYDNQHTKGQWLDCDDEQVHPMLKEVIRRVKKMEEKGSEAKSPTSTYSVLGTRDSTTFFVEHNSDWFSTIDYIGEVESRGKFNPRILPPKEIYEINKAIDYNNIKELDDHIKNMGQVINLEKNGKKKIIKELNRLTLIKNNIKAIDMAKENKIKKITQ</sequence>
<dbReference type="SUPFAM" id="SSF55811">
    <property type="entry name" value="Nudix"/>
    <property type="match status" value="1"/>
</dbReference>
<dbReference type="Gene3D" id="3.90.79.10">
    <property type="entry name" value="Nucleoside Triphosphate Pyrophosphohydrolase"/>
    <property type="match status" value="1"/>
</dbReference>
<organism evidence="1">
    <name type="scientific">Mimivirus LCMiAC02</name>
    <dbReference type="NCBI Taxonomy" id="2506609"/>
    <lineage>
        <taxon>Viruses</taxon>
        <taxon>Varidnaviria</taxon>
        <taxon>Bamfordvirae</taxon>
        <taxon>Nucleocytoviricota</taxon>
        <taxon>Megaviricetes</taxon>
        <taxon>Imitervirales</taxon>
        <taxon>Mimiviridae</taxon>
        <taxon>Klosneuvirinae</taxon>
    </lineage>
</organism>
<reference evidence="1" key="1">
    <citation type="journal article" date="2019" name="MBio">
        <title>Virus Genomes from Deep Sea Sediments Expand the Ocean Megavirome and Support Independent Origins of Viral Gigantism.</title>
        <authorList>
            <person name="Backstrom D."/>
            <person name="Yutin N."/>
            <person name="Jorgensen S.L."/>
            <person name="Dharamshi J."/>
            <person name="Homa F."/>
            <person name="Zaremba-Niedwiedzka K."/>
            <person name="Spang A."/>
            <person name="Wolf Y.I."/>
            <person name="Koonin E.V."/>
            <person name="Ettema T.J."/>
        </authorList>
    </citation>
    <scope>NUCLEOTIDE SEQUENCE</scope>
</reference>
<protein>
    <submittedName>
        <fullName evidence="1">NUDIX hydrolase</fullName>
    </submittedName>
</protein>
<accession>A0A4P6VPE9</accession>
<dbReference type="InterPro" id="IPR015797">
    <property type="entry name" value="NUDIX_hydrolase-like_dom_sf"/>
</dbReference>
<proteinExistence type="predicted"/>
<keyword evidence="1" id="KW-0378">Hydrolase</keyword>
<name>A0A4P6VPE9_9VIRU</name>